<accession>A0A9X6RJR9</accession>
<protein>
    <submittedName>
        <fullName evidence="1">Uncharacterized protein</fullName>
    </submittedName>
</protein>
<name>A0A9X6RJR9_HYPEX</name>
<evidence type="ECO:0000313" key="2">
    <source>
        <dbReference type="Proteomes" id="UP000192578"/>
    </source>
</evidence>
<comment type="caution">
    <text evidence="1">The sequence shown here is derived from an EMBL/GenBank/DDBJ whole genome shotgun (WGS) entry which is preliminary data.</text>
</comment>
<keyword evidence="2" id="KW-1185">Reference proteome</keyword>
<reference evidence="2" key="1">
    <citation type="submission" date="2017-01" db="EMBL/GenBank/DDBJ databases">
        <title>Comparative genomics of anhydrobiosis in the tardigrade Hypsibius dujardini.</title>
        <authorList>
            <person name="Yoshida Y."/>
            <person name="Koutsovoulos G."/>
            <person name="Laetsch D."/>
            <person name="Stevens L."/>
            <person name="Kumar S."/>
            <person name="Horikawa D."/>
            <person name="Ishino K."/>
            <person name="Komine S."/>
            <person name="Tomita M."/>
            <person name="Blaxter M."/>
            <person name="Arakawa K."/>
        </authorList>
    </citation>
    <scope>NUCLEOTIDE SEQUENCE [LARGE SCALE GENOMIC DNA]</scope>
    <source>
        <strain evidence="2">Z151</strain>
    </source>
</reference>
<dbReference type="EMBL" id="MTYJ01000192">
    <property type="protein sequence ID" value="OWA50418.1"/>
    <property type="molecule type" value="Genomic_DNA"/>
</dbReference>
<dbReference type="AlphaFoldDB" id="A0A9X6RJR9"/>
<evidence type="ECO:0000313" key="1">
    <source>
        <dbReference type="EMBL" id="OWA50418.1"/>
    </source>
</evidence>
<organism evidence="1 2">
    <name type="scientific">Hypsibius exemplaris</name>
    <name type="common">Freshwater tardigrade</name>
    <dbReference type="NCBI Taxonomy" id="2072580"/>
    <lineage>
        <taxon>Eukaryota</taxon>
        <taxon>Metazoa</taxon>
        <taxon>Ecdysozoa</taxon>
        <taxon>Tardigrada</taxon>
        <taxon>Eutardigrada</taxon>
        <taxon>Parachela</taxon>
        <taxon>Hypsibioidea</taxon>
        <taxon>Hypsibiidae</taxon>
        <taxon>Hypsibius</taxon>
    </lineage>
</organism>
<proteinExistence type="predicted"/>
<dbReference type="Proteomes" id="UP000192578">
    <property type="component" value="Unassembled WGS sequence"/>
</dbReference>
<sequence length="167" mass="18923">MVKALKDQIPGFDEEPLNLDSVFDSVINDELLAVDRLGDAVADAADDADMHDVVEQQPRNIDDLITATEDGLMAAFNPRKTRKIRMYCAAHTAQLCLKHGKNSSHELMELVDRLAKQVTNKMKSTVVMDGLEDAGQRKFVKRNNTRCISNLLMLQRLTEIKWWKLNL</sequence>
<gene>
    <name evidence="1" type="ORF">BV898_14935</name>
</gene>